<evidence type="ECO:0000256" key="1">
    <source>
        <dbReference type="PROSITE-ProRule" id="PRU00042"/>
    </source>
</evidence>
<feature type="region of interest" description="Disordered" evidence="2">
    <location>
        <begin position="1726"/>
        <end position="1767"/>
    </location>
</feature>
<evidence type="ECO:0000313" key="5">
    <source>
        <dbReference type="Proteomes" id="UP001431783"/>
    </source>
</evidence>
<organism evidence="4 5">
    <name type="scientific">Henosepilachna vigintioctopunctata</name>
    <dbReference type="NCBI Taxonomy" id="420089"/>
    <lineage>
        <taxon>Eukaryota</taxon>
        <taxon>Metazoa</taxon>
        <taxon>Ecdysozoa</taxon>
        <taxon>Arthropoda</taxon>
        <taxon>Hexapoda</taxon>
        <taxon>Insecta</taxon>
        <taxon>Pterygota</taxon>
        <taxon>Neoptera</taxon>
        <taxon>Endopterygota</taxon>
        <taxon>Coleoptera</taxon>
        <taxon>Polyphaga</taxon>
        <taxon>Cucujiformia</taxon>
        <taxon>Coccinelloidea</taxon>
        <taxon>Coccinellidae</taxon>
        <taxon>Epilachninae</taxon>
        <taxon>Epilachnini</taxon>
        <taxon>Henosepilachna</taxon>
    </lineage>
</organism>
<feature type="compositionally biased region" description="Basic and acidic residues" evidence="2">
    <location>
        <begin position="1785"/>
        <end position="1798"/>
    </location>
</feature>
<keyword evidence="5" id="KW-1185">Reference proteome</keyword>
<protein>
    <recommendedName>
        <fullName evidence="3">C2H2-type domain-containing protein</fullName>
    </recommendedName>
</protein>
<feature type="region of interest" description="Disordered" evidence="2">
    <location>
        <begin position="1314"/>
        <end position="1353"/>
    </location>
</feature>
<feature type="region of interest" description="Disordered" evidence="2">
    <location>
        <begin position="804"/>
        <end position="823"/>
    </location>
</feature>
<keyword evidence="1" id="KW-0479">Metal-binding</keyword>
<name>A0AAW1TQL5_9CUCU</name>
<keyword evidence="1" id="KW-0862">Zinc</keyword>
<feature type="compositionally biased region" description="Basic residues" evidence="2">
    <location>
        <begin position="1688"/>
        <end position="1699"/>
    </location>
</feature>
<reference evidence="4 5" key="1">
    <citation type="submission" date="2023-03" db="EMBL/GenBank/DDBJ databases">
        <title>Genome insight into feeding habits of ladybird beetles.</title>
        <authorList>
            <person name="Li H.-S."/>
            <person name="Huang Y.-H."/>
            <person name="Pang H."/>
        </authorList>
    </citation>
    <scope>NUCLEOTIDE SEQUENCE [LARGE SCALE GENOMIC DNA]</scope>
    <source>
        <strain evidence="4">SYSU_2023b</strain>
        <tissue evidence="4">Whole body</tissue>
    </source>
</reference>
<proteinExistence type="predicted"/>
<evidence type="ECO:0000256" key="2">
    <source>
        <dbReference type="SAM" id="MobiDB-lite"/>
    </source>
</evidence>
<sequence length="1804" mass="204296">MNVEVEELNSLVNGESSSIKILEDMDTRKCVLDTKKNGSSSQSSSEQISDAFEMKDDFISNVKFSSDESTNNQKLDEKSISFSTIYPKDEPAGALSDLSISHVDEFSVDLKSIDVNSIRRSRTAKVRALENINTLENIYENEVVPQDAGYSENEASSKKKKSSKPAANVKHAKNDDLNTESEFIAPRRNRTAKAKALENICNNEKVANNNGDKEKQTNDVVKNLNNIIFPMPDSNEELLLSSHSEKGTSNSLKHINTHHNASNEFTDTSAVKDIDIQNVDNLNNQNIRIGAKESYNVEVVQSHMNETTLLNSSNNLITTDEDIDEVEPNLVVNIDDHNTKSESLNKEYQFLDNEKIDSIDEDNIHNNSTLSEARNQENRESFVEDIIPSRKNRLAKSKALENIFELKMKADNIDFGVDILEGKNDRLEKISKKSKNRKFDNSLSDENMSTEVLEGHREDVVYSQNVIFNNQNTKGSDKSEKITDCYDISKIDEDDNLNQNDLIFSPKKNKTIQSKVLQNKKNIHNYDVSTTLEDTFNAISADKSEQISIDVEPENDSLAQKLDCLDELTDSFQISSVLEATANEILKENQIEKRYKKTSVKKQNIKKSTKHVESSKLEECLMDTEGSFLNKSSKMESEIEGSLTENKSISNKKDILQPTTKRKLSEGFQEDEITSSEGENKRSRRACKVNTYNENELAEAIFMQAPVQKEKEKVKKKRLDSNYQQASTSIKVNEKKNSRASEKVMNSDELFDLLKATSVENPKSSEQTFSYTVDEIHNNLNDDNFNNVFDDILKKSQELFGEKSKNVGSNKSVDVSRSADTSDNVENLKNVAKKQKSSLKALDSYFEEEIKISGQATLSQHDTSKSDDSEDLFCDICKKSFKRIDNLVKHRTTLTHISKLSEIEAKQAEDKLKQIQQVTEDSTNIFIENDMPKPSQVGSLYSYSPSKGNDALKIAEIITNSFEKPSLHSGKNLSEMVPPVSEYRRYKSLGERKSFESDQGSSNISDNIDTNLYESHIPNSTGVILEKQITLLQNIIENRGLDYIDDMSISSYHSLENTNIRESPETAINSKVDSSRNFIFPRNAECIPYKKTELESFLKPPQVEDISEDSVNLKNSEDVKSRKVLNRDEELFLECCSLLKSGSEVSNFSKKSNRTVLNNIALKTSDEPDIFESKVIIDKMREESSDYSRIATPLGDSFGDASNSNTVLSNWSLNKEENIDVKEGNYFNFKGTKEESFHSSKFSNLGSNSLETTSKDTSKLVKIRKQPSPLRVEEEEVDPDSSSKMPTKGALKVFEGLKVSISTVELNLEGVLNNSPPIKKVDLNNPEKDICQKQFSSPKTPRSSRKSKPVKNKQQLDDRFIFKVKKKPTSKECEKAKLELSEEASDKIPDVYDFEETQDNTDVFVKPDFKTFRTKGVEELRNENIFENNYEGHTLSSSSSSTNSICKKPKTNECITKKKHMIMGRIFKNAVKPKADEDVRGIPNIDHNELVENYVLSCTPKLEEEFKKPKMTEEEMNSLFDKLLDKPVDPLKKQNIQNKLDLKTTGLKKKFKIKCKKRHRTNSDSTDDEFGLNRIVKKRPSRKNAKEEDNSINLEQELRECIGVASRKSQRKCTSGKQNVLVEYWSSDESAFETFLENHLQELSSRTDSLEQTKESCNAIEQKIEEENPIAKITNSKIHTTDKETKGKSKKFTASKKKSSSIESQNSAALPQPVAQINRRKRAAAHPLYHWSSSSEDETQDLIEVKSIRDDNDDEYDEDRPIQHGWIVGDSPKKLVTMLAQAKGKKTESESSVKEQGKKKNSNS</sequence>
<dbReference type="PROSITE" id="PS00028">
    <property type="entry name" value="ZINC_FINGER_C2H2_1"/>
    <property type="match status" value="1"/>
</dbReference>
<feature type="compositionally biased region" description="Basic and acidic residues" evidence="2">
    <location>
        <begin position="1319"/>
        <end position="1331"/>
    </location>
</feature>
<dbReference type="EMBL" id="JARQZJ010000003">
    <property type="protein sequence ID" value="KAK9870637.1"/>
    <property type="molecule type" value="Genomic_DNA"/>
</dbReference>
<keyword evidence="1" id="KW-0863">Zinc-finger</keyword>
<dbReference type="PROSITE" id="PS50157">
    <property type="entry name" value="ZINC_FINGER_C2H2_2"/>
    <property type="match status" value="1"/>
</dbReference>
<feature type="domain" description="C2H2-type" evidence="3">
    <location>
        <begin position="872"/>
        <end position="901"/>
    </location>
</feature>
<feature type="region of interest" description="Disordered" evidence="2">
    <location>
        <begin position="1239"/>
        <end position="1285"/>
    </location>
</feature>
<feature type="compositionally biased region" description="Polar residues" evidence="2">
    <location>
        <begin position="806"/>
        <end position="823"/>
    </location>
</feature>
<feature type="compositionally biased region" description="Polar residues" evidence="2">
    <location>
        <begin position="1239"/>
        <end position="1252"/>
    </location>
</feature>
<dbReference type="Proteomes" id="UP001431783">
    <property type="component" value="Unassembled WGS sequence"/>
</dbReference>
<comment type="caution">
    <text evidence="4">The sequence shown here is derived from an EMBL/GenBank/DDBJ whole genome shotgun (WGS) entry which is preliminary data.</text>
</comment>
<gene>
    <name evidence="4" type="ORF">WA026_008199</name>
</gene>
<accession>A0AAW1TQL5</accession>
<feature type="compositionally biased region" description="Basic residues" evidence="2">
    <location>
        <begin position="1342"/>
        <end position="1351"/>
    </location>
</feature>
<evidence type="ECO:0000259" key="3">
    <source>
        <dbReference type="PROSITE" id="PS50157"/>
    </source>
</evidence>
<feature type="region of interest" description="Disordered" evidence="2">
    <location>
        <begin position="662"/>
        <end position="684"/>
    </location>
</feature>
<dbReference type="InterPro" id="IPR013087">
    <property type="entry name" value="Znf_C2H2_type"/>
</dbReference>
<feature type="region of interest" description="Disordered" evidence="2">
    <location>
        <begin position="1780"/>
        <end position="1804"/>
    </location>
</feature>
<feature type="region of interest" description="Disordered" evidence="2">
    <location>
        <begin position="1668"/>
        <end position="1713"/>
    </location>
</feature>
<dbReference type="GO" id="GO:0008270">
    <property type="term" value="F:zinc ion binding"/>
    <property type="evidence" value="ECO:0007669"/>
    <property type="project" value="UniProtKB-KW"/>
</dbReference>
<feature type="region of interest" description="Disordered" evidence="2">
    <location>
        <begin position="148"/>
        <end position="186"/>
    </location>
</feature>
<evidence type="ECO:0000313" key="4">
    <source>
        <dbReference type="EMBL" id="KAK9870637.1"/>
    </source>
</evidence>